<dbReference type="EMBL" id="BMAU01021394">
    <property type="protein sequence ID" value="GFY30601.1"/>
    <property type="molecule type" value="Genomic_DNA"/>
</dbReference>
<comment type="caution">
    <text evidence="1">The sequence shown here is derived from an EMBL/GenBank/DDBJ whole genome shotgun (WGS) entry which is preliminary data.</text>
</comment>
<accession>A0A8X7BGB3</accession>
<reference evidence="1" key="1">
    <citation type="submission" date="2020-08" db="EMBL/GenBank/DDBJ databases">
        <title>Multicomponent nature underlies the extraordinary mechanical properties of spider dragline silk.</title>
        <authorList>
            <person name="Kono N."/>
            <person name="Nakamura H."/>
            <person name="Mori M."/>
            <person name="Yoshida Y."/>
            <person name="Ohtoshi R."/>
            <person name="Malay A.D."/>
            <person name="Moran D.A.P."/>
            <person name="Tomita M."/>
            <person name="Numata K."/>
            <person name="Arakawa K."/>
        </authorList>
    </citation>
    <scope>NUCLEOTIDE SEQUENCE</scope>
</reference>
<protein>
    <submittedName>
        <fullName evidence="1">Uncharacterized protein</fullName>
    </submittedName>
</protein>
<keyword evidence="2" id="KW-1185">Reference proteome</keyword>
<gene>
    <name evidence="1" type="ORF">TNCV_3117631</name>
</gene>
<evidence type="ECO:0000313" key="2">
    <source>
        <dbReference type="Proteomes" id="UP000887159"/>
    </source>
</evidence>
<dbReference type="AlphaFoldDB" id="A0A8X7BGB3"/>
<evidence type="ECO:0000313" key="1">
    <source>
        <dbReference type="EMBL" id="GFY30601.1"/>
    </source>
</evidence>
<organism evidence="1 2">
    <name type="scientific">Trichonephila clavipes</name>
    <name type="common">Golden silk orbweaver</name>
    <name type="synonym">Nephila clavipes</name>
    <dbReference type="NCBI Taxonomy" id="2585209"/>
    <lineage>
        <taxon>Eukaryota</taxon>
        <taxon>Metazoa</taxon>
        <taxon>Ecdysozoa</taxon>
        <taxon>Arthropoda</taxon>
        <taxon>Chelicerata</taxon>
        <taxon>Arachnida</taxon>
        <taxon>Araneae</taxon>
        <taxon>Araneomorphae</taxon>
        <taxon>Entelegynae</taxon>
        <taxon>Araneoidea</taxon>
        <taxon>Nephilidae</taxon>
        <taxon>Trichonephila</taxon>
    </lineage>
</organism>
<sequence>MADKDILEFVQNSKNIIDADSDDENEMINAAPVPTSFEMRNVMRKRVLQKSTPKVGGGRGSLVVKVKDLWLACHEFEPSTAEDSLFRGGRCTLNMSRLKHPPIASSKPGLVRGTVVLLENSITVWITKQNKRMEVNTKQLYEPNCIEGVRSMALETHTVKRVLHSPFTNSTTGTVIQLGGNLSSYLALLAMYNTPEPSLTTHCQS</sequence>
<name>A0A8X7BGB3_TRICX</name>
<proteinExistence type="predicted"/>
<dbReference type="Proteomes" id="UP000887159">
    <property type="component" value="Unassembled WGS sequence"/>
</dbReference>